<dbReference type="InterPro" id="IPR002056">
    <property type="entry name" value="MAS20"/>
</dbReference>
<evidence type="ECO:0000256" key="6">
    <source>
        <dbReference type="ARBA" id="ARBA00022927"/>
    </source>
</evidence>
<accession>A0AAD9QWU7</accession>
<dbReference type="GO" id="GO:0006605">
    <property type="term" value="P:protein targeting"/>
    <property type="evidence" value="ECO:0007669"/>
    <property type="project" value="InterPro"/>
</dbReference>
<evidence type="ECO:0000256" key="7">
    <source>
        <dbReference type="ARBA" id="ARBA00022989"/>
    </source>
</evidence>
<sequence>MSTKLVAGIVAGIFGTFFLGYCVYFDRKRRSDPLFKQKLLERRRKAKQAQQEASAEELRTGIPDRRDTAAVQQFFMEEIQRGEELLAQGEYHEAVNHLTKAVAVCNQPQQLLQLFHGTLPDHVFQLLIEKLNDMSPSQQFQSSDAGDSLD</sequence>
<dbReference type="PANTHER" id="PTHR12430">
    <property type="entry name" value="MITOCHONDRIAL IMPORT RECEPTOR SUBUNIT TOM20"/>
    <property type="match status" value="1"/>
</dbReference>
<keyword evidence="8 10" id="KW-0496">Mitochondrion</keyword>
<dbReference type="AlphaFoldDB" id="A0AAD9QWU7"/>
<comment type="similarity">
    <text evidence="2 10">Belongs to the Tom20 family.</text>
</comment>
<evidence type="ECO:0000256" key="5">
    <source>
        <dbReference type="ARBA" id="ARBA00022787"/>
    </source>
</evidence>
<keyword evidence="4 11" id="KW-0812">Transmembrane</keyword>
<keyword evidence="5 10" id="KW-1000">Mitochondrion outer membrane</keyword>
<protein>
    <submittedName>
        <fullName evidence="12">Mitochondrial import receptor subunit TOM20-like protein</fullName>
    </submittedName>
</protein>
<gene>
    <name evidence="12" type="ORF">P5673_007101</name>
</gene>
<evidence type="ECO:0000256" key="2">
    <source>
        <dbReference type="ARBA" id="ARBA00005792"/>
    </source>
</evidence>
<proteinExistence type="inferred from homology"/>
<dbReference type="GO" id="GO:0030943">
    <property type="term" value="F:mitochondrion targeting sequence binding"/>
    <property type="evidence" value="ECO:0007669"/>
    <property type="project" value="TreeGrafter"/>
</dbReference>
<keyword evidence="3" id="KW-0813">Transport</keyword>
<organism evidence="12 13">
    <name type="scientific">Acropora cervicornis</name>
    <name type="common">Staghorn coral</name>
    <dbReference type="NCBI Taxonomy" id="6130"/>
    <lineage>
        <taxon>Eukaryota</taxon>
        <taxon>Metazoa</taxon>
        <taxon>Cnidaria</taxon>
        <taxon>Anthozoa</taxon>
        <taxon>Hexacorallia</taxon>
        <taxon>Scleractinia</taxon>
        <taxon>Astrocoeniina</taxon>
        <taxon>Acroporidae</taxon>
        <taxon>Acropora</taxon>
    </lineage>
</organism>
<dbReference type="PANTHER" id="PTHR12430:SF0">
    <property type="entry name" value="TRANSLOCASE OF OUTER MITOCHONDRIAL MEMBRANE 20"/>
    <property type="match status" value="1"/>
</dbReference>
<dbReference type="GO" id="GO:0016031">
    <property type="term" value="P:tRNA import into mitochondrion"/>
    <property type="evidence" value="ECO:0007669"/>
    <property type="project" value="TreeGrafter"/>
</dbReference>
<dbReference type="EMBL" id="JARQWQ010000011">
    <property type="protein sequence ID" value="KAK2568987.1"/>
    <property type="molecule type" value="Genomic_DNA"/>
</dbReference>
<keyword evidence="13" id="KW-1185">Reference proteome</keyword>
<evidence type="ECO:0000256" key="1">
    <source>
        <dbReference type="ARBA" id="ARBA00004572"/>
    </source>
</evidence>
<keyword evidence="9 10" id="KW-0472">Membrane</keyword>
<dbReference type="GO" id="GO:0030150">
    <property type="term" value="P:protein import into mitochondrial matrix"/>
    <property type="evidence" value="ECO:0007669"/>
    <property type="project" value="TreeGrafter"/>
</dbReference>
<dbReference type="GO" id="GO:0008320">
    <property type="term" value="F:protein transmembrane transporter activity"/>
    <property type="evidence" value="ECO:0007669"/>
    <property type="project" value="TreeGrafter"/>
</dbReference>
<feature type="transmembrane region" description="Helical" evidence="11">
    <location>
        <begin position="6"/>
        <end position="25"/>
    </location>
</feature>
<dbReference type="SUPFAM" id="SSF47157">
    <property type="entry name" value="Mitochondrial import receptor subunit Tom20"/>
    <property type="match status" value="1"/>
</dbReference>
<evidence type="ECO:0000256" key="8">
    <source>
        <dbReference type="ARBA" id="ARBA00023128"/>
    </source>
</evidence>
<dbReference type="InterPro" id="IPR022422">
    <property type="entry name" value="MAS20_rcpt_metazoan"/>
</dbReference>
<dbReference type="Gene3D" id="1.20.960.10">
    <property type="entry name" value="Mitochondrial outer membrane translocase complex, subunit Tom20 domain"/>
    <property type="match status" value="1"/>
</dbReference>
<comment type="subcellular location">
    <subcellularLocation>
        <location evidence="1">Mitochondrion outer membrane</location>
        <topology evidence="1">Single-pass membrane protein</topology>
    </subcellularLocation>
</comment>
<keyword evidence="7 11" id="KW-1133">Transmembrane helix</keyword>
<keyword evidence="12" id="KW-0675">Receptor</keyword>
<reference evidence="12" key="1">
    <citation type="journal article" date="2023" name="G3 (Bethesda)">
        <title>Whole genome assembly and annotation of the endangered Caribbean coral Acropora cervicornis.</title>
        <authorList>
            <person name="Selwyn J.D."/>
            <person name="Vollmer S.V."/>
        </authorList>
    </citation>
    <scope>NUCLEOTIDE SEQUENCE</scope>
    <source>
        <strain evidence="12">K2</strain>
    </source>
</reference>
<evidence type="ECO:0000313" key="13">
    <source>
        <dbReference type="Proteomes" id="UP001249851"/>
    </source>
</evidence>
<keyword evidence="6" id="KW-0653">Protein transport</keyword>
<dbReference type="PRINTS" id="PR00351">
    <property type="entry name" value="OM20RECEPTOR"/>
</dbReference>
<evidence type="ECO:0000256" key="9">
    <source>
        <dbReference type="ARBA" id="ARBA00023136"/>
    </source>
</evidence>
<dbReference type="PIRSF" id="PIRSF037707">
    <property type="entry name" value="MAS20_rcpt"/>
    <property type="match status" value="1"/>
</dbReference>
<dbReference type="Proteomes" id="UP001249851">
    <property type="component" value="Unassembled WGS sequence"/>
</dbReference>
<evidence type="ECO:0000256" key="4">
    <source>
        <dbReference type="ARBA" id="ARBA00022692"/>
    </source>
</evidence>
<dbReference type="GO" id="GO:0005742">
    <property type="term" value="C:mitochondrial outer membrane translocase complex"/>
    <property type="evidence" value="ECO:0007669"/>
    <property type="project" value="UniProtKB-UniRule"/>
</dbReference>
<dbReference type="InterPro" id="IPR023392">
    <property type="entry name" value="Tom20_dom_sf"/>
</dbReference>
<evidence type="ECO:0000313" key="12">
    <source>
        <dbReference type="EMBL" id="KAK2568987.1"/>
    </source>
</evidence>
<evidence type="ECO:0000256" key="11">
    <source>
        <dbReference type="SAM" id="Phobius"/>
    </source>
</evidence>
<comment type="caution">
    <text evidence="12">The sequence shown here is derived from an EMBL/GenBank/DDBJ whole genome shotgun (WGS) entry which is preliminary data.</text>
</comment>
<reference evidence="12" key="2">
    <citation type="journal article" date="2023" name="Science">
        <title>Genomic signatures of disease resistance in endangered staghorn corals.</title>
        <authorList>
            <person name="Vollmer S.V."/>
            <person name="Selwyn J.D."/>
            <person name="Despard B.A."/>
            <person name="Roesel C.L."/>
        </authorList>
    </citation>
    <scope>NUCLEOTIDE SEQUENCE</scope>
    <source>
        <strain evidence="12">K2</strain>
    </source>
</reference>
<evidence type="ECO:0000256" key="3">
    <source>
        <dbReference type="ARBA" id="ARBA00022448"/>
    </source>
</evidence>
<evidence type="ECO:0000256" key="10">
    <source>
        <dbReference type="PIRNR" id="PIRNR037707"/>
    </source>
</evidence>
<dbReference type="GO" id="GO:0006886">
    <property type="term" value="P:intracellular protein transport"/>
    <property type="evidence" value="ECO:0007669"/>
    <property type="project" value="InterPro"/>
</dbReference>
<dbReference type="Pfam" id="PF02064">
    <property type="entry name" value="MAS20"/>
    <property type="match status" value="1"/>
</dbReference>
<name>A0AAD9QWU7_ACRCE</name>
<dbReference type="PRINTS" id="PR01989">
    <property type="entry name" value="EUOM20RECPTR"/>
</dbReference>